<dbReference type="InterPro" id="IPR041544">
    <property type="entry name" value="MotY_N"/>
</dbReference>
<feature type="domain" description="OmpA-like" evidence="4">
    <location>
        <begin position="139"/>
        <end position="257"/>
    </location>
</feature>
<dbReference type="EMBL" id="JAKRRY010000013">
    <property type="protein sequence ID" value="MCW8346648.1"/>
    <property type="molecule type" value="Genomic_DNA"/>
</dbReference>
<dbReference type="InterPro" id="IPR050330">
    <property type="entry name" value="Bact_OuterMem_StrucFunc"/>
</dbReference>
<name>A0A9X3CNI3_9VIBR</name>
<evidence type="ECO:0000256" key="1">
    <source>
        <dbReference type="ARBA" id="ARBA00004442"/>
    </source>
</evidence>
<evidence type="ECO:0000259" key="4">
    <source>
        <dbReference type="PROSITE" id="PS51123"/>
    </source>
</evidence>
<dbReference type="AlphaFoldDB" id="A0A9X3CNI3"/>
<dbReference type="PRINTS" id="PR01021">
    <property type="entry name" value="OMPADOMAIN"/>
</dbReference>
<dbReference type="InterPro" id="IPR036737">
    <property type="entry name" value="OmpA-like_sf"/>
</dbReference>
<comment type="caution">
    <text evidence="5">The sequence shown here is derived from an EMBL/GenBank/DDBJ whole genome shotgun (WGS) entry which is preliminary data.</text>
</comment>
<keyword evidence="2 3" id="KW-0472">Membrane</keyword>
<organism evidence="5 6">
    <name type="scientific">Vibrio qingdaonensis</name>
    <dbReference type="NCBI Taxonomy" id="2829491"/>
    <lineage>
        <taxon>Bacteria</taxon>
        <taxon>Pseudomonadati</taxon>
        <taxon>Pseudomonadota</taxon>
        <taxon>Gammaproteobacteria</taxon>
        <taxon>Vibrionales</taxon>
        <taxon>Vibrionaceae</taxon>
        <taxon>Vibrio</taxon>
    </lineage>
</organism>
<dbReference type="PROSITE" id="PS51123">
    <property type="entry name" value="OMPA_2"/>
    <property type="match status" value="1"/>
</dbReference>
<accession>A0A9X3CNI3</accession>
<dbReference type="GO" id="GO:0009279">
    <property type="term" value="C:cell outer membrane"/>
    <property type="evidence" value="ECO:0007669"/>
    <property type="project" value="UniProtKB-SubCell"/>
</dbReference>
<dbReference type="PANTHER" id="PTHR30329:SF17">
    <property type="entry name" value="LIPOPROTEIN YFIB-RELATED"/>
    <property type="match status" value="1"/>
</dbReference>
<dbReference type="SUPFAM" id="SSF103088">
    <property type="entry name" value="OmpA-like"/>
    <property type="match status" value="1"/>
</dbReference>
<dbReference type="Pfam" id="PF18393">
    <property type="entry name" value="MotY_N"/>
    <property type="match status" value="1"/>
</dbReference>
<dbReference type="PRINTS" id="PR01023">
    <property type="entry name" value="NAFLGMOTY"/>
</dbReference>
<keyword evidence="6" id="KW-1185">Reference proteome</keyword>
<evidence type="ECO:0000256" key="2">
    <source>
        <dbReference type="ARBA" id="ARBA00023136"/>
    </source>
</evidence>
<evidence type="ECO:0000256" key="3">
    <source>
        <dbReference type="PROSITE-ProRule" id="PRU00473"/>
    </source>
</evidence>
<dbReference type="PANTHER" id="PTHR30329">
    <property type="entry name" value="STATOR ELEMENT OF FLAGELLAR MOTOR COMPLEX"/>
    <property type="match status" value="1"/>
</dbReference>
<dbReference type="RefSeq" id="WP_265675192.1">
    <property type="nucleotide sequence ID" value="NZ_JAKRRY010000013.1"/>
</dbReference>
<comment type="subcellular location">
    <subcellularLocation>
        <location evidence="1">Cell outer membrane</location>
    </subcellularLocation>
</comment>
<dbReference type="InterPro" id="IPR006664">
    <property type="entry name" value="OMP_bac"/>
</dbReference>
<evidence type="ECO:0000313" key="6">
    <source>
        <dbReference type="Proteomes" id="UP001155587"/>
    </source>
</evidence>
<protein>
    <submittedName>
        <fullName evidence="5">OmpA family protein</fullName>
    </submittedName>
</protein>
<dbReference type="Gene3D" id="3.30.1330.60">
    <property type="entry name" value="OmpA-like domain"/>
    <property type="match status" value="1"/>
</dbReference>
<dbReference type="Pfam" id="PF00691">
    <property type="entry name" value="OmpA"/>
    <property type="match status" value="1"/>
</dbReference>
<proteinExistence type="predicted"/>
<dbReference type="InterPro" id="IPR006665">
    <property type="entry name" value="OmpA-like"/>
</dbReference>
<sequence>MDMVNWQFVESEFKCQLRYSLSGTEYIAFVAEPNSPMELRKTHVNSPQASLLQISPPWQSPAYSNAIVTSHQVSSGVVAFNHGIEAFLTEFAKGAWMHLEFGHDNDEGKLLVTEGLTVPSVRIDQAYSQFNDCRAALPGMSYEQARDIELSFRVGQRVLDASQRQVLKALSGYLQSDKTVQRVLIDGHTDNLGSSMANLQLSRVRADDVASLLTELGTSNSLIEVRAHGDRYPVVSNATETGQAKNRRVTVRVIRQSMNTLTSSQDEQTGVTLK</sequence>
<dbReference type="CDD" id="cd07185">
    <property type="entry name" value="OmpA_C-like"/>
    <property type="match status" value="1"/>
</dbReference>
<evidence type="ECO:0000313" key="5">
    <source>
        <dbReference type="EMBL" id="MCW8346648.1"/>
    </source>
</evidence>
<reference evidence="5" key="1">
    <citation type="submission" date="2022-02" db="EMBL/GenBank/DDBJ databases">
        <title>Vibrio sp. nov, a new bacterium isolated from seawater.</title>
        <authorList>
            <person name="Yuan Y."/>
        </authorList>
    </citation>
    <scope>NUCLEOTIDE SEQUENCE</scope>
    <source>
        <strain evidence="5">ZSDZ65</strain>
    </source>
</reference>
<dbReference type="Proteomes" id="UP001155587">
    <property type="component" value="Unassembled WGS sequence"/>
</dbReference>
<dbReference type="Gene3D" id="2.60.40.2540">
    <property type="match status" value="1"/>
</dbReference>
<gene>
    <name evidence="5" type="ORF">MD535_11630</name>
</gene>